<name>A6JL01_RAT</name>
<dbReference type="Proteomes" id="UP000234681">
    <property type="component" value="Chromosome 20"/>
</dbReference>
<organism evidence="1 2">
    <name type="scientific">Rattus norvegicus</name>
    <name type="common">Rat</name>
    <dbReference type="NCBI Taxonomy" id="10116"/>
    <lineage>
        <taxon>Eukaryota</taxon>
        <taxon>Metazoa</taxon>
        <taxon>Chordata</taxon>
        <taxon>Craniata</taxon>
        <taxon>Vertebrata</taxon>
        <taxon>Euteleostomi</taxon>
        <taxon>Mammalia</taxon>
        <taxon>Eutheria</taxon>
        <taxon>Euarchontoglires</taxon>
        <taxon>Glires</taxon>
        <taxon>Rodentia</taxon>
        <taxon>Myomorpha</taxon>
        <taxon>Muroidea</taxon>
        <taxon>Muridae</taxon>
        <taxon>Murinae</taxon>
        <taxon>Rattus</taxon>
    </lineage>
</organism>
<reference evidence="2" key="1">
    <citation type="submission" date="2005-09" db="EMBL/GenBank/DDBJ databases">
        <authorList>
            <person name="Mural R.J."/>
            <person name="Li P.W."/>
            <person name="Adams M.D."/>
            <person name="Amanatides P.G."/>
            <person name="Baden-Tillson H."/>
            <person name="Barnstead M."/>
            <person name="Chin S.H."/>
            <person name="Dew I."/>
            <person name="Evans C.A."/>
            <person name="Ferriera S."/>
            <person name="Flanigan M."/>
            <person name="Fosler C."/>
            <person name="Glodek A."/>
            <person name="Gu Z."/>
            <person name="Holt R.A."/>
            <person name="Jennings D."/>
            <person name="Kraft C.L."/>
            <person name="Lu F."/>
            <person name="Nguyen T."/>
            <person name="Nusskern D.R."/>
            <person name="Pfannkoch C.M."/>
            <person name="Sitter C."/>
            <person name="Sutton G.G."/>
            <person name="Venter J.C."/>
            <person name="Wang Z."/>
            <person name="Woodage T."/>
            <person name="Zheng X.H."/>
            <person name="Zhong F."/>
        </authorList>
    </citation>
    <scope>NUCLEOTIDE SEQUENCE [LARGE SCALE GENOMIC DNA]</scope>
    <source>
        <strain>BN</strain>
        <strain evidence="2">Sprague-Dawley</strain>
    </source>
</reference>
<proteinExistence type="predicted"/>
<dbReference type="AlphaFoldDB" id="A6JL01"/>
<protein>
    <submittedName>
        <fullName evidence="1">RCG60561</fullName>
    </submittedName>
</protein>
<dbReference type="EMBL" id="CH473988">
    <property type="protein sequence ID" value="EDL97367.1"/>
    <property type="molecule type" value="Genomic_DNA"/>
</dbReference>
<sequence>MGLSWCLYTDELVCMLATEVKSTSRVTLNFKVGGWRGLKWST</sequence>
<gene>
    <name evidence="1" type="ORF">rCG_60561</name>
</gene>
<accession>A6JL01</accession>
<evidence type="ECO:0000313" key="1">
    <source>
        <dbReference type="EMBL" id="EDL97367.1"/>
    </source>
</evidence>
<evidence type="ECO:0000313" key="2">
    <source>
        <dbReference type="Proteomes" id="UP000234681"/>
    </source>
</evidence>